<evidence type="ECO:0000256" key="1">
    <source>
        <dbReference type="ARBA" id="ARBA00022801"/>
    </source>
</evidence>
<proteinExistence type="predicted"/>
<reference evidence="2 3" key="1">
    <citation type="submission" date="2020-07" db="EMBL/GenBank/DDBJ databases">
        <title>Sequencing the genomes of 1000 actinobacteria strains.</title>
        <authorList>
            <person name="Klenk H.-P."/>
        </authorList>
    </citation>
    <scope>NUCLEOTIDE SEQUENCE [LARGE SCALE GENOMIC DNA]</scope>
    <source>
        <strain evidence="2 3">DSM 24723</strain>
    </source>
</reference>
<dbReference type="InterPro" id="IPR023365">
    <property type="entry name" value="Sortase_dom-sf"/>
</dbReference>
<comment type="caution">
    <text evidence="2">The sequence shown here is derived from an EMBL/GenBank/DDBJ whole genome shotgun (WGS) entry which is preliminary data.</text>
</comment>
<dbReference type="CDD" id="cd05829">
    <property type="entry name" value="Sortase_F"/>
    <property type="match status" value="1"/>
</dbReference>
<dbReference type="GO" id="GO:0016787">
    <property type="term" value="F:hydrolase activity"/>
    <property type="evidence" value="ECO:0007669"/>
    <property type="project" value="UniProtKB-KW"/>
</dbReference>
<dbReference type="Gene3D" id="2.40.260.10">
    <property type="entry name" value="Sortase"/>
    <property type="match status" value="1"/>
</dbReference>
<name>A0A852X2K8_9MICO</name>
<gene>
    <name evidence="2" type="ORF">BJY28_002051</name>
</gene>
<accession>A0A852X2K8</accession>
<dbReference type="InterPro" id="IPR005754">
    <property type="entry name" value="Sortase"/>
</dbReference>
<evidence type="ECO:0000313" key="2">
    <source>
        <dbReference type="EMBL" id="NYG37582.1"/>
    </source>
</evidence>
<keyword evidence="3" id="KW-1185">Reference proteome</keyword>
<organism evidence="2 3">
    <name type="scientific">Janibacter alkaliphilus</name>
    <dbReference type="NCBI Taxonomy" id="1069963"/>
    <lineage>
        <taxon>Bacteria</taxon>
        <taxon>Bacillati</taxon>
        <taxon>Actinomycetota</taxon>
        <taxon>Actinomycetes</taxon>
        <taxon>Micrococcales</taxon>
        <taxon>Intrasporangiaceae</taxon>
        <taxon>Janibacter</taxon>
    </lineage>
</organism>
<dbReference type="InterPro" id="IPR042001">
    <property type="entry name" value="Sortase_F"/>
</dbReference>
<protein>
    <submittedName>
        <fullName evidence="2">Sortase (Surface protein transpeptidase)</fullName>
    </submittedName>
</protein>
<sequence length="133" mass="14007">MDAPVEPEAVDAEGVLGVPSDPQTLGWWAEGPLPGSDEGTAIIAGHIEYQGEDGAFAELDSMDVGDRVTVVDDGRRDDFEVAVLRTWDKSSLAEQDAFAADVPGRVALVSCTGDIDPETGVYEDNVVVYAVPA</sequence>
<dbReference type="RefSeq" id="WP_179462925.1">
    <property type="nucleotide sequence ID" value="NZ_JACBZX010000001.1"/>
</dbReference>
<dbReference type="EMBL" id="JACBZX010000001">
    <property type="protein sequence ID" value="NYG37582.1"/>
    <property type="molecule type" value="Genomic_DNA"/>
</dbReference>
<keyword evidence="1" id="KW-0378">Hydrolase</keyword>
<evidence type="ECO:0000313" key="3">
    <source>
        <dbReference type="Proteomes" id="UP000592181"/>
    </source>
</evidence>
<dbReference type="Pfam" id="PF04203">
    <property type="entry name" value="Sortase"/>
    <property type="match status" value="1"/>
</dbReference>
<dbReference type="SUPFAM" id="SSF63817">
    <property type="entry name" value="Sortase"/>
    <property type="match status" value="1"/>
</dbReference>
<dbReference type="Proteomes" id="UP000592181">
    <property type="component" value="Unassembled WGS sequence"/>
</dbReference>
<dbReference type="AlphaFoldDB" id="A0A852X2K8"/>